<keyword evidence="10" id="KW-1185">Reference proteome</keyword>
<dbReference type="EMBL" id="JARPTC010000002">
    <property type="protein sequence ID" value="MDO7786045.1"/>
    <property type="molecule type" value="Genomic_DNA"/>
</dbReference>
<keyword evidence="3" id="KW-0813">Transport</keyword>
<feature type="transmembrane region" description="Helical" evidence="8">
    <location>
        <begin position="6"/>
        <end position="24"/>
    </location>
</feature>
<name>A0AAW7ZB97_9FIRM</name>
<organism evidence="9 10">
    <name type="scientific">Desulforamulus aquiferis</name>
    <dbReference type="NCBI Taxonomy" id="1397668"/>
    <lineage>
        <taxon>Bacteria</taxon>
        <taxon>Bacillati</taxon>
        <taxon>Bacillota</taxon>
        <taxon>Clostridia</taxon>
        <taxon>Eubacteriales</taxon>
        <taxon>Peptococcaceae</taxon>
        <taxon>Desulforamulus</taxon>
    </lineage>
</organism>
<dbReference type="InterPro" id="IPR038770">
    <property type="entry name" value="Na+/solute_symporter_sf"/>
</dbReference>
<dbReference type="GO" id="GO:0005886">
    <property type="term" value="C:plasma membrane"/>
    <property type="evidence" value="ECO:0007669"/>
    <property type="project" value="UniProtKB-SubCell"/>
</dbReference>
<proteinExistence type="inferred from homology"/>
<comment type="caution">
    <text evidence="9">The sequence shown here is derived from an EMBL/GenBank/DDBJ whole genome shotgun (WGS) entry which is preliminary data.</text>
</comment>
<protein>
    <submittedName>
        <fullName evidence="9">AEC family transporter</fullName>
    </submittedName>
</protein>
<comment type="similarity">
    <text evidence="2">Belongs to the auxin efflux carrier (TC 2.A.69) family.</text>
</comment>
<evidence type="ECO:0000256" key="1">
    <source>
        <dbReference type="ARBA" id="ARBA00004651"/>
    </source>
</evidence>
<feature type="transmembrane region" description="Helical" evidence="8">
    <location>
        <begin position="244"/>
        <end position="266"/>
    </location>
</feature>
<feature type="transmembrane region" description="Helical" evidence="8">
    <location>
        <begin position="61"/>
        <end position="79"/>
    </location>
</feature>
<keyword evidence="7 8" id="KW-0472">Membrane</keyword>
<dbReference type="AlphaFoldDB" id="A0AAW7ZB97"/>
<dbReference type="Proteomes" id="UP001172911">
    <property type="component" value="Unassembled WGS sequence"/>
</dbReference>
<feature type="transmembrane region" description="Helical" evidence="8">
    <location>
        <begin position="184"/>
        <end position="205"/>
    </location>
</feature>
<evidence type="ECO:0000313" key="9">
    <source>
        <dbReference type="EMBL" id="MDO7786045.1"/>
    </source>
</evidence>
<feature type="transmembrane region" description="Helical" evidence="8">
    <location>
        <begin position="91"/>
        <end position="114"/>
    </location>
</feature>
<dbReference type="Pfam" id="PF03547">
    <property type="entry name" value="Mem_trans"/>
    <property type="match status" value="1"/>
</dbReference>
<dbReference type="Gene3D" id="1.20.1530.20">
    <property type="match status" value="1"/>
</dbReference>
<evidence type="ECO:0000256" key="3">
    <source>
        <dbReference type="ARBA" id="ARBA00022448"/>
    </source>
</evidence>
<feature type="transmembrane region" description="Helical" evidence="8">
    <location>
        <begin position="278"/>
        <end position="298"/>
    </location>
</feature>
<evidence type="ECO:0000256" key="4">
    <source>
        <dbReference type="ARBA" id="ARBA00022475"/>
    </source>
</evidence>
<feature type="transmembrane region" description="Helical" evidence="8">
    <location>
        <begin position="217"/>
        <end position="238"/>
    </location>
</feature>
<evidence type="ECO:0000313" key="10">
    <source>
        <dbReference type="Proteomes" id="UP001172911"/>
    </source>
</evidence>
<reference evidence="9" key="1">
    <citation type="journal article" date="2023" name="J. Hazard. Mater.">
        <title>Anaerobic biodegradation of pyrene and benzo[a]pyrene by a new sulfate-reducing Desulforamulus aquiferis strain DSA.</title>
        <authorList>
            <person name="Zhang Z."/>
            <person name="Sun J."/>
            <person name="Gong X."/>
            <person name="Wang C."/>
            <person name="Wang H."/>
        </authorList>
    </citation>
    <scope>NUCLEOTIDE SEQUENCE</scope>
    <source>
        <strain evidence="9">DSA</strain>
    </source>
</reference>
<keyword evidence="4" id="KW-1003">Cell membrane</keyword>
<accession>A0AAW7ZB97</accession>
<dbReference type="PANTHER" id="PTHR36838">
    <property type="entry name" value="AUXIN EFFLUX CARRIER FAMILY PROTEIN"/>
    <property type="match status" value="1"/>
</dbReference>
<feature type="transmembrane region" description="Helical" evidence="8">
    <location>
        <begin position="120"/>
        <end position="140"/>
    </location>
</feature>
<dbReference type="InterPro" id="IPR004776">
    <property type="entry name" value="Mem_transp_PIN-like"/>
</dbReference>
<dbReference type="GO" id="GO:0055085">
    <property type="term" value="P:transmembrane transport"/>
    <property type="evidence" value="ECO:0007669"/>
    <property type="project" value="InterPro"/>
</dbReference>
<dbReference type="PANTHER" id="PTHR36838:SF1">
    <property type="entry name" value="SLR1864 PROTEIN"/>
    <property type="match status" value="1"/>
</dbReference>
<comment type="subcellular location">
    <subcellularLocation>
        <location evidence="1">Cell membrane</location>
        <topology evidence="1">Multi-pass membrane protein</topology>
    </subcellularLocation>
</comment>
<sequence length="300" mass="33278">MVFLDVILPVFLMLLLGFAGQKKFKLDVKPISTLAIYILTPPLVFRVFYDTPLDTNILYVAIYAMVLPVIIIGLIYLLGKCRVVAKDSIRSTMLSTGFINMGNMGGPVMLFAFGEIGFNYALMINMFHAISMNTLGLYIAASGKQNDMKQTLLTLLRFPANHAMVLAFGWKLLDLPMPDNLYKVMKLVGDTSVPLIVVILGMQLADSRIASLNWLRVGTAVSLRLVVSPIIALGLVYFLPVSKLWQQVMIIEAAMPTAAFIAMYAVQYNQDPDFVTSVTFFTTLFSSITLTIIIPLVLRM</sequence>
<evidence type="ECO:0000256" key="5">
    <source>
        <dbReference type="ARBA" id="ARBA00022692"/>
    </source>
</evidence>
<keyword evidence="5 8" id="KW-0812">Transmembrane</keyword>
<evidence type="ECO:0000256" key="2">
    <source>
        <dbReference type="ARBA" id="ARBA00010145"/>
    </source>
</evidence>
<evidence type="ECO:0000256" key="8">
    <source>
        <dbReference type="SAM" id="Phobius"/>
    </source>
</evidence>
<keyword evidence="6 8" id="KW-1133">Transmembrane helix</keyword>
<dbReference type="RefSeq" id="WP_304540826.1">
    <property type="nucleotide sequence ID" value="NZ_JARPTC010000002.1"/>
</dbReference>
<gene>
    <name evidence="9" type="ORF">P6N53_02260</name>
</gene>
<reference evidence="9" key="2">
    <citation type="submission" date="2023-03" db="EMBL/GenBank/DDBJ databases">
        <authorList>
            <person name="Zhang Z."/>
        </authorList>
    </citation>
    <scope>NUCLEOTIDE SEQUENCE</scope>
    <source>
        <strain evidence="9">DSA</strain>
    </source>
</reference>
<evidence type="ECO:0000256" key="7">
    <source>
        <dbReference type="ARBA" id="ARBA00023136"/>
    </source>
</evidence>
<evidence type="ECO:0000256" key="6">
    <source>
        <dbReference type="ARBA" id="ARBA00022989"/>
    </source>
</evidence>